<dbReference type="Gene3D" id="3.40.50.300">
    <property type="entry name" value="P-loop containing nucleotide triphosphate hydrolases"/>
    <property type="match status" value="1"/>
</dbReference>
<keyword evidence="2" id="KW-0547">Nucleotide-binding</keyword>
<evidence type="ECO:0008006" key="9">
    <source>
        <dbReference type="Google" id="ProtNLM"/>
    </source>
</evidence>
<dbReference type="Pfam" id="PF00071">
    <property type="entry name" value="Ras"/>
    <property type="match status" value="1"/>
</dbReference>
<evidence type="ECO:0000313" key="8">
    <source>
        <dbReference type="Proteomes" id="UP001195483"/>
    </source>
</evidence>
<keyword evidence="3" id="KW-0342">GTP-binding</keyword>
<dbReference type="NCBIfam" id="TIGR00231">
    <property type="entry name" value="small_GTP"/>
    <property type="match status" value="1"/>
</dbReference>
<feature type="non-terminal residue" evidence="7">
    <location>
        <position position="155"/>
    </location>
</feature>
<dbReference type="InterPro" id="IPR027417">
    <property type="entry name" value="P-loop_NTPase"/>
</dbReference>
<feature type="region of interest" description="Disordered" evidence="6">
    <location>
        <begin position="122"/>
        <end position="155"/>
    </location>
</feature>
<protein>
    <recommendedName>
        <fullName evidence="9">Ras-related protein Rab-8A</fullName>
    </recommendedName>
</protein>
<reference evidence="7" key="3">
    <citation type="submission" date="2023-05" db="EMBL/GenBank/DDBJ databases">
        <authorList>
            <person name="Smith C.H."/>
        </authorList>
    </citation>
    <scope>NUCLEOTIDE SEQUENCE</scope>
    <source>
        <strain evidence="7">CHS0354</strain>
        <tissue evidence="7">Mantle</tissue>
    </source>
</reference>
<dbReference type="SMART" id="SM00175">
    <property type="entry name" value="RAB"/>
    <property type="match status" value="1"/>
</dbReference>
<keyword evidence="8" id="KW-1185">Reference proteome</keyword>
<feature type="compositionally biased region" description="Basic and acidic residues" evidence="6">
    <location>
        <begin position="139"/>
        <end position="149"/>
    </location>
</feature>
<keyword evidence="5" id="KW-0636">Prenylation</keyword>
<dbReference type="PROSITE" id="PS51421">
    <property type="entry name" value="RAS"/>
    <property type="match status" value="1"/>
</dbReference>
<dbReference type="InterPro" id="IPR005225">
    <property type="entry name" value="Small_GTP-bd"/>
</dbReference>
<dbReference type="PANTHER" id="PTHR47980">
    <property type="entry name" value="LD44762P"/>
    <property type="match status" value="1"/>
</dbReference>
<dbReference type="InterPro" id="IPR001806">
    <property type="entry name" value="Small_GTPase"/>
</dbReference>
<dbReference type="Proteomes" id="UP001195483">
    <property type="component" value="Unassembled WGS sequence"/>
</dbReference>
<dbReference type="GO" id="GO:0003924">
    <property type="term" value="F:GTPase activity"/>
    <property type="evidence" value="ECO:0007669"/>
    <property type="project" value="InterPro"/>
</dbReference>
<comment type="similarity">
    <text evidence="1">Belongs to the small GTPase superfamily. Rab family.</text>
</comment>
<evidence type="ECO:0000256" key="5">
    <source>
        <dbReference type="ARBA" id="ARBA00023289"/>
    </source>
</evidence>
<sequence>RFLKGLNIHCRDTAGQERFRTITTAYYRGARGIMLVYDITNEISFENVRKWIKNVEEHAPTDVVTIIVGNNCEMNDRRQVSKERGEQLATEYGMKFMEISNRCNINVDEAFFTLARDIKEKMDRKMEGEGQQPKGSQQSDEKHQPEKSFGKCTIH</sequence>
<dbReference type="EMBL" id="JAEAOA010000110">
    <property type="protein sequence ID" value="KAK3598516.1"/>
    <property type="molecule type" value="Genomic_DNA"/>
</dbReference>
<reference evidence="7" key="1">
    <citation type="journal article" date="2021" name="Genome Biol. Evol.">
        <title>A High-Quality Reference Genome for a Parasitic Bivalve with Doubly Uniparental Inheritance (Bivalvia: Unionida).</title>
        <authorList>
            <person name="Smith C.H."/>
        </authorList>
    </citation>
    <scope>NUCLEOTIDE SEQUENCE</scope>
    <source>
        <strain evidence="7">CHS0354</strain>
    </source>
</reference>
<dbReference type="SMART" id="SM00174">
    <property type="entry name" value="RHO"/>
    <property type="match status" value="1"/>
</dbReference>
<dbReference type="PRINTS" id="PR00449">
    <property type="entry name" value="RASTRNSFRMNG"/>
</dbReference>
<keyword evidence="4" id="KW-0449">Lipoprotein</keyword>
<comment type="caution">
    <text evidence="7">The sequence shown here is derived from an EMBL/GenBank/DDBJ whole genome shotgun (WGS) entry which is preliminary data.</text>
</comment>
<dbReference type="GO" id="GO:0005525">
    <property type="term" value="F:GTP binding"/>
    <property type="evidence" value="ECO:0007669"/>
    <property type="project" value="UniProtKB-KW"/>
</dbReference>
<name>A0AAE0W201_9BIVA</name>
<gene>
    <name evidence="7" type="ORF">CHS0354_001056</name>
</gene>
<dbReference type="AlphaFoldDB" id="A0AAE0W201"/>
<evidence type="ECO:0000256" key="6">
    <source>
        <dbReference type="SAM" id="MobiDB-lite"/>
    </source>
</evidence>
<reference evidence="7" key="2">
    <citation type="journal article" date="2021" name="Genome Biol. Evol.">
        <title>Developing a high-quality reference genome for a parasitic bivalve with doubly uniparental inheritance (Bivalvia: Unionida).</title>
        <authorList>
            <person name="Smith C.H."/>
        </authorList>
    </citation>
    <scope>NUCLEOTIDE SEQUENCE</scope>
    <source>
        <strain evidence="7">CHS0354</strain>
        <tissue evidence="7">Mantle</tissue>
    </source>
</reference>
<evidence type="ECO:0000256" key="4">
    <source>
        <dbReference type="ARBA" id="ARBA00023288"/>
    </source>
</evidence>
<dbReference type="SMART" id="SM00173">
    <property type="entry name" value="RAS"/>
    <property type="match status" value="1"/>
</dbReference>
<dbReference type="FunFam" id="3.40.50.300:FF:001447">
    <property type="entry name" value="Ras-related protein Rab-1B"/>
    <property type="match status" value="1"/>
</dbReference>
<evidence type="ECO:0000256" key="2">
    <source>
        <dbReference type="ARBA" id="ARBA00022741"/>
    </source>
</evidence>
<evidence type="ECO:0000256" key="3">
    <source>
        <dbReference type="ARBA" id="ARBA00023134"/>
    </source>
</evidence>
<evidence type="ECO:0000313" key="7">
    <source>
        <dbReference type="EMBL" id="KAK3598516.1"/>
    </source>
</evidence>
<evidence type="ECO:0000256" key="1">
    <source>
        <dbReference type="ARBA" id="ARBA00006270"/>
    </source>
</evidence>
<dbReference type="PROSITE" id="PS51419">
    <property type="entry name" value="RAB"/>
    <property type="match status" value="1"/>
</dbReference>
<organism evidence="7 8">
    <name type="scientific">Potamilus streckersoni</name>
    <dbReference type="NCBI Taxonomy" id="2493646"/>
    <lineage>
        <taxon>Eukaryota</taxon>
        <taxon>Metazoa</taxon>
        <taxon>Spiralia</taxon>
        <taxon>Lophotrochozoa</taxon>
        <taxon>Mollusca</taxon>
        <taxon>Bivalvia</taxon>
        <taxon>Autobranchia</taxon>
        <taxon>Heteroconchia</taxon>
        <taxon>Palaeoheterodonta</taxon>
        <taxon>Unionida</taxon>
        <taxon>Unionoidea</taxon>
        <taxon>Unionidae</taxon>
        <taxon>Ambleminae</taxon>
        <taxon>Lampsilini</taxon>
        <taxon>Potamilus</taxon>
    </lineage>
</organism>
<dbReference type="InterPro" id="IPR050305">
    <property type="entry name" value="Small_GTPase_Rab"/>
</dbReference>
<accession>A0AAE0W201</accession>
<proteinExistence type="inferred from homology"/>
<dbReference type="SUPFAM" id="SSF52540">
    <property type="entry name" value="P-loop containing nucleoside triphosphate hydrolases"/>
    <property type="match status" value="1"/>
</dbReference>